<evidence type="ECO:0000256" key="7">
    <source>
        <dbReference type="SAM" id="Phobius"/>
    </source>
</evidence>
<dbReference type="PANTHER" id="PTHR43731">
    <property type="entry name" value="RHOMBOID PROTEASE"/>
    <property type="match status" value="1"/>
</dbReference>
<accession>A0A2N1J8J8</accession>
<dbReference type="Proteomes" id="UP000232875">
    <property type="component" value="Unassembled WGS sequence"/>
</dbReference>
<dbReference type="GO" id="GO:0004252">
    <property type="term" value="F:serine-type endopeptidase activity"/>
    <property type="evidence" value="ECO:0007669"/>
    <property type="project" value="InterPro"/>
</dbReference>
<evidence type="ECO:0000313" key="10">
    <source>
        <dbReference type="Proteomes" id="UP000232875"/>
    </source>
</evidence>
<evidence type="ECO:0000256" key="5">
    <source>
        <dbReference type="ARBA" id="ARBA00022989"/>
    </source>
</evidence>
<feature type="transmembrane region" description="Helical" evidence="7">
    <location>
        <begin position="111"/>
        <end position="130"/>
    </location>
</feature>
<dbReference type="EMBL" id="KZ454993">
    <property type="protein sequence ID" value="PKI82864.1"/>
    <property type="molecule type" value="Genomic_DNA"/>
</dbReference>
<keyword evidence="5 7" id="KW-1133">Transmembrane helix</keyword>
<organism evidence="9 10">
    <name type="scientific">Malassezia vespertilionis</name>
    <dbReference type="NCBI Taxonomy" id="2020962"/>
    <lineage>
        <taxon>Eukaryota</taxon>
        <taxon>Fungi</taxon>
        <taxon>Dikarya</taxon>
        <taxon>Basidiomycota</taxon>
        <taxon>Ustilaginomycotina</taxon>
        <taxon>Malasseziomycetes</taxon>
        <taxon>Malasseziales</taxon>
        <taxon>Malasseziaceae</taxon>
        <taxon>Malassezia</taxon>
    </lineage>
</organism>
<dbReference type="GO" id="GO:0016020">
    <property type="term" value="C:membrane"/>
    <property type="evidence" value="ECO:0007669"/>
    <property type="project" value="UniProtKB-SubCell"/>
</dbReference>
<keyword evidence="4" id="KW-0378">Hydrolase</keyword>
<protein>
    <recommendedName>
        <fullName evidence="8">Peptidase S54 rhomboid domain-containing protein</fullName>
    </recommendedName>
</protein>
<feature type="transmembrane region" description="Helical" evidence="7">
    <location>
        <begin position="45"/>
        <end position="63"/>
    </location>
</feature>
<sequence length="254" mass="28717">MLRRVLQRASLRAPPFVYIRVPRRIDPFRDGQYRGRSAPSGSQRVVIGLVAANTLVYGMWRYARDDATRMSDRRMYSFMVRNFTSGEYNLRQGRWWTLITACFSQQTLPHFAFNMLTFLFTAPAIVPLVGAQKLLHLYLGAGLVSSLTGIAWPYVIDPILGNDHHRMQRQASLSQGASGSVYAILAAFTALRPNATFYLFFAFPLPAWVCLSGILGWEMYAASYPPKDRHIDSVGHVGGLLSGLLFARFYLRRV</sequence>
<dbReference type="AlphaFoldDB" id="A0A2N1J8J8"/>
<keyword evidence="6 7" id="KW-0472">Membrane</keyword>
<dbReference type="InterPro" id="IPR035952">
    <property type="entry name" value="Rhomboid-like_sf"/>
</dbReference>
<dbReference type="InterPro" id="IPR050925">
    <property type="entry name" value="Rhomboid_protease_S54"/>
</dbReference>
<dbReference type="SUPFAM" id="SSF144091">
    <property type="entry name" value="Rhomboid-like"/>
    <property type="match status" value="1"/>
</dbReference>
<dbReference type="InterPro" id="IPR022764">
    <property type="entry name" value="Peptidase_S54_rhomboid_dom"/>
</dbReference>
<feature type="transmembrane region" description="Helical" evidence="7">
    <location>
        <begin position="175"/>
        <end position="191"/>
    </location>
</feature>
<dbReference type="OrthoDB" id="418595at2759"/>
<evidence type="ECO:0000259" key="8">
    <source>
        <dbReference type="Pfam" id="PF01694"/>
    </source>
</evidence>
<evidence type="ECO:0000313" key="9">
    <source>
        <dbReference type="EMBL" id="PKI82864.1"/>
    </source>
</evidence>
<feature type="transmembrane region" description="Helical" evidence="7">
    <location>
        <begin position="198"/>
        <end position="221"/>
    </location>
</feature>
<feature type="transmembrane region" description="Helical" evidence="7">
    <location>
        <begin position="233"/>
        <end position="251"/>
    </location>
</feature>
<dbReference type="Gene3D" id="1.20.1540.10">
    <property type="entry name" value="Rhomboid-like"/>
    <property type="match status" value="1"/>
</dbReference>
<comment type="subcellular location">
    <subcellularLocation>
        <location evidence="1">Membrane</location>
        <topology evidence="1">Multi-pass membrane protein</topology>
    </subcellularLocation>
</comment>
<dbReference type="STRING" id="2020962.A0A2N1J8J8"/>
<comment type="similarity">
    <text evidence="2">Belongs to the peptidase S54 family.</text>
</comment>
<gene>
    <name evidence="9" type="ORF">MVES_003248</name>
</gene>
<proteinExistence type="inferred from homology"/>
<keyword evidence="10" id="KW-1185">Reference proteome</keyword>
<keyword evidence="3 7" id="KW-0812">Transmembrane</keyword>
<name>A0A2N1J8J8_9BASI</name>
<feature type="domain" description="Peptidase S54 rhomboid" evidence="8">
    <location>
        <begin position="93"/>
        <end position="252"/>
    </location>
</feature>
<evidence type="ECO:0000256" key="3">
    <source>
        <dbReference type="ARBA" id="ARBA00022692"/>
    </source>
</evidence>
<dbReference type="PANTHER" id="PTHR43731:SF14">
    <property type="entry name" value="PRESENILIN-ASSOCIATED RHOMBOID-LIKE PROTEIN, MITOCHONDRIAL"/>
    <property type="match status" value="1"/>
</dbReference>
<evidence type="ECO:0000256" key="1">
    <source>
        <dbReference type="ARBA" id="ARBA00004141"/>
    </source>
</evidence>
<evidence type="ECO:0000256" key="4">
    <source>
        <dbReference type="ARBA" id="ARBA00022801"/>
    </source>
</evidence>
<feature type="transmembrane region" description="Helical" evidence="7">
    <location>
        <begin position="137"/>
        <end position="155"/>
    </location>
</feature>
<dbReference type="Pfam" id="PF01694">
    <property type="entry name" value="Rhomboid"/>
    <property type="match status" value="1"/>
</dbReference>
<evidence type="ECO:0000256" key="6">
    <source>
        <dbReference type="ARBA" id="ARBA00023136"/>
    </source>
</evidence>
<reference evidence="9 10" key="1">
    <citation type="submission" date="2017-10" db="EMBL/GenBank/DDBJ databases">
        <title>A novel species of cold-tolerant Malassezia isolated from bats.</title>
        <authorList>
            <person name="Lorch J.M."/>
            <person name="Palmer J.M."/>
            <person name="Vanderwolf K.J."/>
            <person name="Schmidt K.Z."/>
            <person name="Verant M.L."/>
            <person name="Weller T.J."/>
            <person name="Blehert D.S."/>
        </authorList>
    </citation>
    <scope>NUCLEOTIDE SEQUENCE [LARGE SCALE GENOMIC DNA]</scope>
    <source>
        <strain evidence="9 10">NWHC:44797-103</strain>
    </source>
</reference>
<evidence type="ECO:0000256" key="2">
    <source>
        <dbReference type="ARBA" id="ARBA00009045"/>
    </source>
</evidence>
<dbReference type="GO" id="GO:0006465">
    <property type="term" value="P:signal peptide processing"/>
    <property type="evidence" value="ECO:0007669"/>
    <property type="project" value="TreeGrafter"/>
</dbReference>